<dbReference type="AlphaFoldDB" id="A0A9P7B7U4"/>
<keyword evidence="2" id="KW-1185">Reference proteome</keyword>
<dbReference type="EMBL" id="PUHQ01000024">
    <property type="protein sequence ID" value="KAG0662816.1"/>
    <property type="molecule type" value="Genomic_DNA"/>
</dbReference>
<dbReference type="Proteomes" id="UP000777482">
    <property type="component" value="Unassembled WGS sequence"/>
</dbReference>
<sequence length="220" mass="24736">MESGRYSPDTDSDSATTVSDVVTLGNNIQNRLYISDQASTSQPQAFYTSDLFVDKYLTNVVVSRIINLRASNQAHRELELEIINIKGDIGWINSAAVPLSQLTDLVGEFYSTIDLEAIENIYHAVNFASNLPPSVLMGAQYLRFTAHNLKNRPSAAGMHKQREWDYIMWVMFGPSFVNPHFDTNTHGATYDIAAHRRFKVATGGCVKDEDEQVLHRNIHK</sequence>
<proteinExistence type="predicted"/>
<comment type="caution">
    <text evidence="1">The sequence shown here is derived from an EMBL/GenBank/DDBJ whole genome shotgun (WGS) entry which is preliminary data.</text>
</comment>
<evidence type="ECO:0000313" key="1">
    <source>
        <dbReference type="EMBL" id="KAG0662816.1"/>
    </source>
</evidence>
<name>A0A9P7B7U4_RHOMI</name>
<protein>
    <submittedName>
        <fullName evidence="1">Uncharacterized protein</fullName>
    </submittedName>
</protein>
<evidence type="ECO:0000313" key="2">
    <source>
        <dbReference type="Proteomes" id="UP000777482"/>
    </source>
</evidence>
<accession>A0A9P7B7U4</accession>
<gene>
    <name evidence="1" type="ORF">C6P46_003130</name>
</gene>
<reference evidence="1 2" key="1">
    <citation type="submission" date="2020-11" db="EMBL/GenBank/DDBJ databases">
        <title>Kefir isolates.</title>
        <authorList>
            <person name="Marcisauskas S."/>
            <person name="Kim Y."/>
            <person name="Blasche S."/>
        </authorList>
    </citation>
    <scope>NUCLEOTIDE SEQUENCE [LARGE SCALE GENOMIC DNA]</scope>
    <source>
        <strain evidence="1 2">KR</strain>
    </source>
</reference>
<organism evidence="1 2">
    <name type="scientific">Rhodotorula mucilaginosa</name>
    <name type="common">Yeast</name>
    <name type="synonym">Rhodotorula rubra</name>
    <dbReference type="NCBI Taxonomy" id="5537"/>
    <lineage>
        <taxon>Eukaryota</taxon>
        <taxon>Fungi</taxon>
        <taxon>Dikarya</taxon>
        <taxon>Basidiomycota</taxon>
        <taxon>Pucciniomycotina</taxon>
        <taxon>Microbotryomycetes</taxon>
        <taxon>Sporidiobolales</taxon>
        <taxon>Sporidiobolaceae</taxon>
        <taxon>Rhodotorula</taxon>
    </lineage>
</organism>